<dbReference type="AlphaFoldDB" id="A0A820FQG1"/>
<sequence length="134" mass="15717">MNEDMKKQIKAFEKLNETNHKFTTSTTVTVFKDPQLMTLQEQHEWQRCELFRRYEQLLPNKMISPIIAQSICSSASPSEPTNTPLLNNDNYENQQDYAQNDVSEDLRILIEQRVPDLCTLDDEPMKYTNGFLLK</sequence>
<proteinExistence type="predicted"/>
<accession>A0A820FQG1</accession>
<evidence type="ECO:0000313" key="2">
    <source>
        <dbReference type="EMBL" id="CAF4266744.1"/>
    </source>
</evidence>
<dbReference type="Proteomes" id="UP000663844">
    <property type="component" value="Unassembled WGS sequence"/>
</dbReference>
<protein>
    <submittedName>
        <fullName evidence="2">Uncharacterized protein</fullName>
    </submittedName>
</protein>
<evidence type="ECO:0000313" key="3">
    <source>
        <dbReference type="Proteomes" id="UP000663844"/>
    </source>
</evidence>
<feature type="region of interest" description="Disordered" evidence="1">
    <location>
        <begin position="73"/>
        <end position="97"/>
    </location>
</feature>
<organism evidence="2 3">
    <name type="scientific">Adineta steineri</name>
    <dbReference type="NCBI Taxonomy" id="433720"/>
    <lineage>
        <taxon>Eukaryota</taxon>
        <taxon>Metazoa</taxon>
        <taxon>Spiralia</taxon>
        <taxon>Gnathifera</taxon>
        <taxon>Rotifera</taxon>
        <taxon>Eurotatoria</taxon>
        <taxon>Bdelloidea</taxon>
        <taxon>Adinetida</taxon>
        <taxon>Adinetidae</taxon>
        <taxon>Adineta</taxon>
    </lineage>
</organism>
<gene>
    <name evidence="2" type="ORF">OXD698_LOCUS44285</name>
</gene>
<dbReference type="EMBL" id="CAJOAZ010013415">
    <property type="protein sequence ID" value="CAF4266744.1"/>
    <property type="molecule type" value="Genomic_DNA"/>
</dbReference>
<name>A0A820FQG1_9BILA</name>
<reference evidence="2" key="1">
    <citation type="submission" date="2021-02" db="EMBL/GenBank/DDBJ databases">
        <authorList>
            <person name="Nowell W R."/>
        </authorList>
    </citation>
    <scope>NUCLEOTIDE SEQUENCE</scope>
</reference>
<evidence type="ECO:0000256" key="1">
    <source>
        <dbReference type="SAM" id="MobiDB-lite"/>
    </source>
</evidence>
<comment type="caution">
    <text evidence="2">The sequence shown here is derived from an EMBL/GenBank/DDBJ whole genome shotgun (WGS) entry which is preliminary data.</text>
</comment>